<reference evidence="3 4" key="1">
    <citation type="submission" date="2021-05" db="EMBL/GenBank/DDBJ databases">
        <title>Genome Assembly of Synthetic Allotetraploid Brassica napus Reveals Homoeologous Exchanges between Subgenomes.</title>
        <authorList>
            <person name="Davis J.T."/>
        </authorList>
    </citation>
    <scope>NUCLEOTIDE SEQUENCE [LARGE SCALE GENOMIC DNA]</scope>
    <source>
        <strain evidence="4">cv. Da-Ae</strain>
        <tissue evidence="3">Seedling</tissue>
    </source>
</reference>
<evidence type="ECO:0000259" key="2">
    <source>
        <dbReference type="PROSITE" id="PS50800"/>
    </source>
</evidence>
<gene>
    <name evidence="3" type="ORF">HID58_085003</name>
</gene>
<dbReference type="Pfam" id="PF02037">
    <property type="entry name" value="SAP"/>
    <property type="match status" value="1"/>
</dbReference>
<keyword evidence="4" id="KW-1185">Reference proteome</keyword>
<feature type="compositionally biased region" description="Basic residues" evidence="1">
    <location>
        <begin position="394"/>
        <end position="406"/>
    </location>
</feature>
<dbReference type="SMART" id="SM00513">
    <property type="entry name" value="SAP"/>
    <property type="match status" value="1"/>
</dbReference>
<feature type="compositionally biased region" description="Pro residues" evidence="1">
    <location>
        <begin position="449"/>
        <end position="466"/>
    </location>
</feature>
<dbReference type="Pfam" id="PF14693">
    <property type="entry name" value="Ribosomal_TL5_C"/>
    <property type="match status" value="1"/>
</dbReference>
<accession>A0ABQ7XLC5</accession>
<dbReference type="Pfam" id="PF24766">
    <property type="entry name" value="DUF7699"/>
    <property type="match status" value="1"/>
</dbReference>
<dbReference type="InterPro" id="IPR056116">
    <property type="entry name" value="DUF7699"/>
</dbReference>
<dbReference type="Gene3D" id="1.10.720.30">
    <property type="entry name" value="SAP domain"/>
    <property type="match status" value="1"/>
</dbReference>
<dbReference type="InterPro" id="IPR037121">
    <property type="entry name" value="Ribosomal_bL25_C"/>
</dbReference>
<dbReference type="EMBL" id="JAGKQM010000019">
    <property type="protein sequence ID" value="KAH0856742.1"/>
    <property type="molecule type" value="Genomic_DNA"/>
</dbReference>
<proteinExistence type="predicted"/>
<dbReference type="InterPro" id="IPR003034">
    <property type="entry name" value="SAP_dom"/>
</dbReference>
<dbReference type="InterPro" id="IPR036361">
    <property type="entry name" value="SAP_dom_sf"/>
</dbReference>
<dbReference type="Gene3D" id="2.170.120.20">
    <property type="entry name" value="Ribosomal protein L25, beta domain"/>
    <property type="match status" value="1"/>
</dbReference>
<comment type="caution">
    <text evidence="3">The sequence shown here is derived from an EMBL/GenBank/DDBJ whole genome shotgun (WGS) entry which is preliminary data.</text>
</comment>
<protein>
    <recommendedName>
        <fullName evidence="2">SAP domain-containing protein</fullName>
    </recommendedName>
</protein>
<name>A0ABQ7XLC5_BRANA</name>
<dbReference type="InterPro" id="IPR011035">
    <property type="entry name" value="Ribosomal_bL25/Gln-tRNA_synth"/>
</dbReference>
<feature type="domain" description="SAP" evidence="2">
    <location>
        <begin position="216"/>
        <end position="250"/>
    </location>
</feature>
<dbReference type="InterPro" id="IPR020057">
    <property type="entry name" value="Ribosomal_bL25_b-dom"/>
</dbReference>
<evidence type="ECO:0000313" key="3">
    <source>
        <dbReference type="EMBL" id="KAH0856742.1"/>
    </source>
</evidence>
<dbReference type="SUPFAM" id="SSF68906">
    <property type="entry name" value="SAP domain"/>
    <property type="match status" value="1"/>
</dbReference>
<dbReference type="PANTHER" id="PTHR35323:SF2">
    <property type="entry name" value="SAP DOMAIN-CONTAINING PROTEIN"/>
    <property type="match status" value="1"/>
</dbReference>
<organism evidence="3 4">
    <name type="scientific">Brassica napus</name>
    <name type="common">Rape</name>
    <dbReference type="NCBI Taxonomy" id="3708"/>
    <lineage>
        <taxon>Eukaryota</taxon>
        <taxon>Viridiplantae</taxon>
        <taxon>Streptophyta</taxon>
        <taxon>Embryophyta</taxon>
        <taxon>Tracheophyta</taxon>
        <taxon>Spermatophyta</taxon>
        <taxon>Magnoliopsida</taxon>
        <taxon>eudicotyledons</taxon>
        <taxon>Gunneridae</taxon>
        <taxon>Pentapetalae</taxon>
        <taxon>rosids</taxon>
        <taxon>malvids</taxon>
        <taxon>Brassicales</taxon>
        <taxon>Brassicaceae</taxon>
        <taxon>Brassiceae</taxon>
        <taxon>Brassica</taxon>
    </lineage>
</organism>
<dbReference type="PROSITE" id="PS50800">
    <property type="entry name" value="SAP"/>
    <property type="match status" value="1"/>
</dbReference>
<dbReference type="Proteomes" id="UP000824890">
    <property type="component" value="Unassembled WGS sequence"/>
</dbReference>
<dbReference type="SUPFAM" id="SSF50715">
    <property type="entry name" value="Ribosomal protein L25-like"/>
    <property type="match status" value="1"/>
</dbReference>
<dbReference type="PANTHER" id="PTHR35323">
    <property type="entry name" value="SAP DOMAIN-CONTAINING PROTEIN"/>
    <property type="match status" value="1"/>
</dbReference>
<evidence type="ECO:0000256" key="1">
    <source>
        <dbReference type="SAM" id="MobiDB-lite"/>
    </source>
</evidence>
<feature type="region of interest" description="Disordered" evidence="1">
    <location>
        <begin position="392"/>
        <end position="492"/>
    </location>
</feature>
<evidence type="ECO:0000313" key="4">
    <source>
        <dbReference type="Proteomes" id="UP000824890"/>
    </source>
</evidence>
<sequence length="617" mass="69988">MAKWWRGLRSVAEVADLPASSFVRSIRYEESGKVDVPLVFKGLDNCPGIKKGGNLRSMRSSLKLVGPAEHIPSKIEVDVSQLDIEDKVLLQEVVFHPSLKLLSKNETLPVCKIAATSPVKEQESCSSISKVLEKTNVQYDFTLDSALHPSIYSENEKVIIDLCSSEEEEDNFADENRFEEEIDETEDEEEADTMRKIAIGATMMLLTQIRTGSDLMKSLNVTECKAYLRKHGLRLSGTKPVFVERILEHWRIKDGSGESLYPISSFPINCKGDVCKGDTVLFTQKVKGSGKIVGRRTVAGQVVKESYGTAKQQHTFTIEVLWCEGMQKLPPLYPLLVKGRNLYRLMTMRQRWANEDDRVKVLSEKHSRGAAARKVMRERKIKLGYVMKDGRLQKPGHVKKPCQVKTRKNENQTQRSRHSLVASQGGHKNPTQLRNMNPPFHSHTYAPRPHGPPPRAAGPHGPPPRAPLTYAPRPYAPFNVPHSHLPRPQQNQSIQRPPLAFFNGRPSSNPLQGQASCNPHAMPVTHQRRPYQNHASSNSGYSYGVRDLDHFSDMTISHRRQGNLYRQSEAPHRPYNSHHTYHSNLNNHGESHMIREGDTHKQSRDTYRPNHRWTMIM</sequence>